<proteinExistence type="predicted"/>
<keyword evidence="2" id="KW-1185">Reference proteome</keyword>
<organism evidence="1 2">
    <name type="scientific">Fodinibius halophilus</name>
    <dbReference type="NCBI Taxonomy" id="1736908"/>
    <lineage>
        <taxon>Bacteria</taxon>
        <taxon>Pseudomonadati</taxon>
        <taxon>Balneolota</taxon>
        <taxon>Balneolia</taxon>
        <taxon>Balneolales</taxon>
        <taxon>Balneolaceae</taxon>
        <taxon>Fodinibius</taxon>
    </lineage>
</organism>
<dbReference type="PANTHER" id="PTHR30348">
    <property type="entry name" value="UNCHARACTERIZED PROTEIN YECE"/>
    <property type="match status" value="1"/>
</dbReference>
<dbReference type="PANTHER" id="PTHR30348:SF9">
    <property type="entry name" value="UPF0759 PROTEIN YECE"/>
    <property type="match status" value="1"/>
</dbReference>
<dbReference type="InterPro" id="IPR002763">
    <property type="entry name" value="DUF72"/>
</dbReference>
<evidence type="ECO:0000313" key="1">
    <source>
        <dbReference type="EMBL" id="NGP87095.1"/>
    </source>
</evidence>
<reference evidence="1 2" key="1">
    <citation type="submission" date="2020-02" db="EMBL/GenBank/DDBJ databases">
        <title>Aliifodinibius halophilus 2W32, complete genome.</title>
        <authorList>
            <person name="Li Y."/>
            <person name="Wu S."/>
        </authorList>
    </citation>
    <scope>NUCLEOTIDE SEQUENCE [LARGE SCALE GENOMIC DNA]</scope>
    <source>
        <strain evidence="1 2">2W32</strain>
    </source>
</reference>
<dbReference type="EMBL" id="JAALLS010000002">
    <property type="protein sequence ID" value="NGP87095.1"/>
    <property type="molecule type" value="Genomic_DNA"/>
</dbReference>
<accession>A0A6M1T1N2</accession>
<evidence type="ECO:0000313" key="2">
    <source>
        <dbReference type="Proteomes" id="UP000479132"/>
    </source>
</evidence>
<comment type="caution">
    <text evidence="1">The sequence shown here is derived from an EMBL/GenBank/DDBJ whole genome shotgun (WGS) entry which is preliminary data.</text>
</comment>
<name>A0A6M1T1N2_9BACT</name>
<dbReference type="InterPro" id="IPR036520">
    <property type="entry name" value="UPF0759_sf"/>
</dbReference>
<sequence length="298" mass="34835">MKFGSVDNPEKVEYALPEDHPGTQSMLGQNGDPGKPNLFVGCAKWNRNDLKGFYPKGTGDELTYYSRQFNCVELNATFYNIFDEDQVKKWHDKVPADFKFFPKVNRYISHLKWLNGIEERTDDFIDSIVHFKEKLGTVFLQLRGNFKPKFFDRVQNFVEYWPEGIPLAVEFRHPDWFDEESVADELYALFEENDVANIITDTAGRRDLLHMRLTNNEAFIRYVGANHPTDVSRLDEWTQRLQIWHEQGLENIHFFVHQNKEKKSPQLAAHFINEMNKVFDTELFVPNVDGSGGQADLF</sequence>
<gene>
    <name evidence="1" type="ORF">G3569_01910</name>
</gene>
<protein>
    <submittedName>
        <fullName evidence="1">DUF72 domain-containing protein</fullName>
    </submittedName>
</protein>
<dbReference type="Proteomes" id="UP000479132">
    <property type="component" value="Unassembled WGS sequence"/>
</dbReference>
<dbReference type="Gene3D" id="3.20.20.410">
    <property type="entry name" value="Protein of unknown function UPF0759"/>
    <property type="match status" value="1"/>
</dbReference>
<dbReference type="AlphaFoldDB" id="A0A6M1T1N2"/>
<dbReference type="Pfam" id="PF01904">
    <property type="entry name" value="DUF72"/>
    <property type="match status" value="1"/>
</dbReference>
<dbReference type="RefSeq" id="WP_165265541.1">
    <property type="nucleotide sequence ID" value="NZ_JAALLS010000002.1"/>
</dbReference>
<dbReference type="SUPFAM" id="SSF117396">
    <property type="entry name" value="TM1631-like"/>
    <property type="match status" value="1"/>
</dbReference>